<reference evidence="2" key="1">
    <citation type="journal article" date="2014" name="Int. J. Syst. Evol. Microbiol.">
        <title>Complete genome sequence of Corynebacterium casei LMG S-19264T (=DSM 44701T), isolated from a smear-ripened cheese.</title>
        <authorList>
            <consortium name="US DOE Joint Genome Institute (JGI-PGF)"/>
            <person name="Walter F."/>
            <person name="Albersmeier A."/>
            <person name="Kalinowski J."/>
            <person name="Ruckert C."/>
        </authorList>
    </citation>
    <scope>NUCLEOTIDE SEQUENCE</scope>
    <source>
        <strain evidence="2">JCM 12289</strain>
    </source>
</reference>
<organism evidence="2 3">
    <name type="scientific">Halococcus dombrowskii</name>
    <dbReference type="NCBI Taxonomy" id="179637"/>
    <lineage>
        <taxon>Archaea</taxon>
        <taxon>Methanobacteriati</taxon>
        <taxon>Methanobacteriota</taxon>
        <taxon>Stenosarchaea group</taxon>
        <taxon>Halobacteria</taxon>
        <taxon>Halobacteriales</taxon>
        <taxon>Halococcaceae</taxon>
        <taxon>Halococcus</taxon>
    </lineage>
</organism>
<feature type="compositionally biased region" description="Low complexity" evidence="1">
    <location>
        <begin position="93"/>
        <end position="114"/>
    </location>
</feature>
<feature type="region of interest" description="Disordered" evidence="1">
    <location>
        <begin position="48"/>
        <end position="114"/>
    </location>
</feature>
<gene>
    <name evidence="2" type="ORF">GCM10008985_34310</name>
</gene>
<sequence length="114" mass="12061">MLSGPDGSPGRSTSAIRSAGRTILPQRDLALLAENAFLRQQNAAQNERIEELENRLKKYENAHTPSSQQDGAGQQPQNEESEQDEENDEAGGDSDAASDSSSGPGRNPGPSVLG</sequence>
<protein>
    <submittedName>
        <fullName evidence="2">Uncharacterized protein</fullName>
    </submittedName>
</protein>
<feature type="compositionally biased region" description="Acidic residues" evidence="1">
    <location>
        <begin position="79"/>
        <end position="92"/>
    </location>
</feature>
<accession>A0AAV3SLR6</accession>
<evidence type="ECO:0000313" key="3">
    <source>
        <dbReference type="Proteomes" id="UP001500962"/>
    </source>
</evidence>
<feature type="compositionally biased region" description="Polar residues" evidence="1">
    <location>
        <begin position="63"/>
        <end position="72"/>
    </location>
</feature>
<dbReference type="EMBL" id="BAAADN010000077">
    <property type="protein sequence ID" value="GAA0474946.1"/>
    <property type="molecule type" value="Genomic_DNA"/>
</dbReference>
<dbReference type="Proteomes" id="UP001500962">
    <property type="component" value="Unassembled WGS sequence"/>
</dbReference>
<feature type="compositionally biased region" description="Basic and acidic residues" evidence="1">
    <location>
        <begin position="48"/>
        <end position="61"/>
    </location>
</feature>
<comment type="caution">
    <text evidence="2">The sequence shown here is derived from an EMBL/GenBank/DDBJ whole genome shotgun (WGS) entry which is preliminary data.</text>
</comment>
<feature type="region of interest" description="Disordered" evidence="1">
    <location>
        <begin position="1"/>
        <end position="20"/>
    </location>
</feature>
<dbReference type="AlphaFoldDB" id="A0AAV3SLR6"/>
<name>A0AAV3SLR6_HALDO</name>
<proteinExistence type="predicted"/>
<reference evidence="2" key="2">
    <citation type="submission" date="2023-12" db="EMBL/GenBank/DDBJ databases">
        <authorList>
            <person name="Sun Q."/>
            <person name="Inoue M."/>
        </authorList>
    </citation>
    <scope>NUCLEOTIDE SEQUENCE</scope>
    <source>
        <strain evidence="2">JCM 12289</strain>
    </source>
</reference>
<evidence type="ECO:0000256" key="1">
    <source>
        <dbReference type="SAM" id="MobiDB-lite"/>
    </source>
</evidence>
<evidence type="ECO:0000313" key="2">
    <source>
        <dbReference type="EMBL" id="GAA0474946.1"/>
    </source>
</evidence>